<sequence>MKNPFERFKRKEMIEAVKENDMKIIKRLKSMKEQYEEKRVRK</sequence>
<evidence type="ECO:0000313" key="2">
    <source>
        <dbReference type="Proteomes" id="UP001216218"/>
    </source>
</evidence>
<organism evidence="1 2">
    <name type="scientific">Bacillus phage vB_BceP_LY3</name>
    <dbReference type="NCBI Taxonomy" id="2950458"/>
    <lineage>
        <taxon>Viruses</taxon>
        <taxon>Duplodnaviria</taxon>
        <taxon>Heunggongvirae</taxon>
        <taxon>Uroviricota</taxon>
        <taxon>Caudoviricetes</taxon>
        <taxon>Salasmaviridae</taxon>
        <taxon>Northropvirinae</taxon>
        <taxon>Layangcvirus</taxon>
        <taxon>Layangcvirus LY3</taxon>
    </lineage>
</organism>
<dbReference type="Proteomes" id="UP001216218">
    <property type="component" value="Segment"/>
</dbReference>
<dbReference type="EMBL" id="ON366412">
    <property type="protein sequence ID" value="USL89525.1"/>
    <property type="molecule type" value="Genomic_DNA"/>
</dbReference>
<protein>
    <submittedName>
        <fullName evidence="1">Uncharacterized protein</fullName>
    </submittedName>
</protein>
<evidence type="ECO:0000313" key="1">
    <source>
        <dbReference type="EMBL" id="USL89525.1"/>
    </source>
</evidence>
<name>A0AAE9S1Z4_9CAUD</name>
<reference evidence="1" key="1">
    <citation type="submission" date="2022-04" db="EMBL/GenBank/DDBJ databases">
        <authorList>
            <person name="Yang M."/>
            <person name="Tan S."/>
        </authorList>
    </citation>
    <scope>NUCLEOTIDE SEQUENCE</scope>
</reference>
<gene>
    <name evidence="1" type="ORF">vBBcePLY3_00014</name>
</gene>
<accession>A0AAE9S1Z4</accession>
<keyword evidence="2" id="KW-1185">Reference proteome</keyword>
<proteinExistence type="predicted"/>